<dbReference type="Gene3D" id="3.40.50.150">
    <property type="entry name" value="Vaccinia Virus protein VP39"/>
    <property type="match status" value="1"/>
</dbReference>
<dbReference type="PRINTS" id="PR00507">
    <property type="entry name" value="N12N6MTFRASE"/>
</dbReference>
<sequence>MSEELLQRDLINNCQKLGKWDFYNIGATTIKSLKEHGIIRNINYGNVEKKKIDGLIVQKKDVIAVIEYKKPATFKTDAQKKKAIDQELEVAKKLDASILIATDTKQTIWINVATGNTIKDETGKELKTNFSIIDEKLPTLIEKIKYSINEINDHIKPKNLVNPTDLAKQIWQDIWSVSGATPENCLYTFVELFIFKYLSDLGVLQGIYSFNTLYNSFSGNTEDEVLETYANSIRPKIKSLFPENPIDKTTIINGTIFVSKDQNAVKGYSTVFKKVLTKFKDYGKLEHIDYDFKSQLFESFLKESISKKNWGQFFTPLKVVRAVVEMVKDDIKEGYKICDPACGVGKFLLEPVITKLDQFYEVKNNKLLPKITLHGFDKGFDKDEQKTIILAKANMLIYFSDLIKEHPNISTEFSKLFNDSFILKTNSILGTLSEPILDEYDLILTNPPYVTSGTSNLKEEIKKSGLEYHYNINSIGIEGLFLEWIIKSLKPNGKAFIVIPDGTLSRTMDKALRKYILDECFIDSIISLPSKTFFTTLKKTYILGITKKFNKSDVQDFPVFTYLVSDIGETLDVYRLDKTENDLNEAVILYNQFKGAKKHFKTTDPRFKSIPFEWFNTNYEKSWLIEQLWDEDTLINLGIKEKEFEIQVDEFYSYLESLTQTISEYQSQLDTFSSVPTNSTQIKLTDKNYFEILSGSLGMKRDAYAKLDTKNENDIPIYTATLNPVAYFKDKSVKKTPNIATKEEPHISFASDGDGTAGTNIVFHTEPYYINTSRLAFKINDENIFPEYIYFAIQDIKKKYGFDYKHKATLGNIDKIEINIPLNTEGKLDLEKQMDITNKSKMIKELKQELKLQFEKIASAKINIE</sequence>
<dbReference type="Gene3D" id="3.90.220.20">
    <property type="entry name" value="DNA methylase specificity domains"/>
    <property type="match status" value="1"/>
</dbReference>
<keyword evidence="3 10" id="KW-0489">Methyltransferase</keyword>
<dbReference type="GO" id="GO:0003677">
    <property type="term" value="F:DNA binding"/>
    <property type="evidence" value="ECO:0007669"/>
    <property type="project" value="UniProtKB-KW"/>
</dbReference>
<dbReference type="SUPFAM" id="SSF53335">
    <property type="entry name" value="S-adenosyl-L-methionine-dependent methyltransferases"/>
    <property type="match status" value="1"/>
</dbReference>
<feature type="domain" description="DNA methylase adenine-specific" evidence="9">
    <location>
        <begin position="291"/>
        <end position="599"/>
    </location>
</feature>
<dbReference type="GO" id="GO:0032259">
    <property type="term" value="P:methylation"/>
    <property type="evidence" value="ECO:0007669"/>
    <property type="project" value="UniProtKB-KW"/>
</dbReference>
<evidence type="ECO:0000256" key="3">
    <source>
        <dbReference type="ARBA" id="ARBA00022603"/>
    </source>
</evidence>
<dbReference type="Proteomes" id="UP000184782">
    <property type="component" value="Unassembled WGS sequence"/>
</dbReference>
<dbReference type="PANTHER" id="PTHR42933:SF3">
    <property type="entry name" value="TYPE I RESTRICTION ENZYME MJAVIII METHYLASE SUBUNIT"/>
    <property type="match status" value="1"/>
</dbReference>
<keyword evidence="5" id="KW-0949">S-adenosyl-L-methionine</keyword>
<dbReference type="PROSITE" id="PS00092">
    <property type="entry name" value="N6_MTASE"/>
    <property type="match status" value="1"/>
</dbReference>
<protein>
    <recommendedName>
        <fullName evidence="2">site-specific DNA-methyltransferase (adenine-specific)</fullName>
        <ecNumber evidence="2">2.1.1.72</ecNumber>
    </recommendedName>
</protein>
<dbReference type="InterPro" id="IPR002052">
    <property type="entry name" value="DNA_methylase_N6_adenine_CS"/>
</dbReference>
<evidence type="ECO:0000256" key="6">
    <source>
        <dbReference type="ARBA" id="ARBA00022747"/>
    </source>
</evidence>
<proteinExistence type="inferred from homology"/>
<organism evidence="10 11">
    <name type="scientific">Chryseobacterium scophthalmum</name>
    <dbReference type="NCBI Taxonomy" id="59733"/>
    <lineage>
        <taxon>Bacteria</taxon>
        <taxon>Pseudomonadati</taxon>
        <taxon>Bacteroidota</taxon>
        <taxon>Flavobacteriia</taxon>
        <taxon>Flavobacteriales</taxon>
        <taxon>Weeksellaceae</taxon>
        <taxon>Chryseobacterium group</taxon>
        <taxon>Chryseobacterium</taxon>
    </lineage>
</organism>
<evidence type="ECO:0000256" key="8">
    <source>
        <dbReference type="ARBA" id="ARBA00047942"/>
    </source>
</evidence>
<keyword evidence="6" id="KW-0680">Restriction system</keyword>
<dbReference type="GO" id="GO:0008170">
    <property type="term" value="F:N-methyltransferase activity"/>
    <property type="evidence" value="ECO:0007669"/>
    <property type="project" value="InterPro"/>
</dbReference>
<comment type="similarity">
    <text evidence="1">Belongs to the N(4)/N(6)-methyltransferase family.</text>
</comment>
<dbReference type="EMBL" id="FSRQ01000005">
    <property type="protein sequence ID" value="SIO36407.1"/>
    <property type="molecule type" value="Genomic_DNA"/>
</dbReference>
<dbReference type="PANTHER" id="PTHR42933">
    <property type="entry name" value="SLR6095 PROTEIN"/>
    <property type="match status" value="1"/>
</dbReference>
<dbReference type="InterPro" id="IPR051537">
    <property type="entry name" value="DNA_Adenine_Mtase"/>
</dbReference>
<evidence type="ECO:0000313" key="11">
    <source>
        <dbReference type="Proteomes" id="UP000184782"/>
    </source>
</evidence>
<dbReference type="OrthoDB" id="9814572at2"/>
<dbReference type="SUPFAM" id="SSF116734">
    <property type="entry name" value="DNA methylase specificity domain"/>
    <property type="match status" value="1"/>
</dbReference>
<evidence type="ECO:0000256" key="7">
    <source>
        <dbReference type="ARBA" id="ARBA00023125"/>
    </source>
</evidence>
<evidence type="ECO:0000256" key="1">
    <source>
        <dbReference type="ARBA" id="ARBA00006594"/>
    </source>
</evidence>
<dbReference type="AlphaFoldDB" id="A0A1N6IWP9"/>
<dbReference type="STRING" id="59733.SAMN05421769_3851"/>
<accession>A0A1N6IWP9</accession>
<name>A0A1N6IWP9_9FLAO</name>
<gene>
    <name evidence="10" type="ORF">SAMN05421769_3851</name>
</gene>
<evidence type="ECO:0000256" key="5">
    <source>
        <dbReference type="ARBA" id="ARBA00022691"/>
    </source>
</evidence>
<dbReference type="InterPro" id="IPR003356">
    <property type="entry name" value="DNA_methylase_A-5"/>
</dbReference>
<dbReference type="GO" id="GO:0009307">
    <property type="term" value="P:DNA restriction-modification system"/>
    <property type="evidence" value="ECO:0007669"/>
    <property type="project" value="UniProtKB-KW"/>
</dbReference>
<evidence type="ECO:0000256" key="4">
    <source>
        <dbReference type="ARBA" id="ARBA00022679"/>
    </source>
</evidence>
<evidence type="ECO:0000313" key="10">
    <source>
        <dbReference type="EMBL" id="SIO36407.1"/>
    </source>
</evidence>
<dbReference type="EC" id="2.1.1.72" evidence="2"/>
<dbReference type="InterPro" id="IPR044946">
    <property type="entry name" value="Restrct_endonuc_typeI_TRD_sf"/>
</dbReference>
<evidence type="ECO:0000259" key="9">
    <source>
        <dbReference type="Pfam" id="PF02384"/>
    </source>
</evidence>
<reference evidence="11" key="1">
    <citation type="submission" date="2016-12" db="EMBL/GenBank/DDBJ databases">
        <authorList>
            <person name="Varghese N."/>
            <person name="Submissions S."/>
        </authorList>
    </citation>
    <scope>NUCLEOTIDE SEQUENCE [LARGE SCALE GENOMIC DNA]</scope>
    <source>
        <strain evidence="11">DSM 16779</strain>
    </source>
</reference>
<evidence type="ECO:0000256" key="2">
    <source>
        <dbReference type="ARBA" id="ARBA00011900"/>
    </source>
</evidence>
<dbReference type="Pfam" id="PF02384">
    <property type="entry name" value="N6_Mtase"/>
    <property type="match status" value="1"/>
</dbReference>
<dbReference type="RefSeq" id="WP_074232015.1">
    <property type="nucleotide sequence ID" value="NZ_FSRQ01000005.1"/>
</dbReference>
<dbReference type="InterPro" id="IPR029063">
    <property type="entry name" value="SAM-dependent_MTases_sf"/>
</dbReference>
<keyword evidence="4" id="KW-0808">Transferase</keyword>
<dbReference type="GO" id="GO:0009007">
    <property type="term" value="F:site-specific DNA-methyltransferase (adenine-specific) activity"/>
    <property type="evidence" value="ECO:0007669"/>
    <property type="project" value="UniProtKB-EC"/>
</dbReference>
<comment type="catalytic activity">
    <reaction evidence="8">
        <text>a 2'-deoxyadenosine in DNA + S-adenosyl-L-methionine = an N(6)-methyl-2'-deoxyadenosine in DNA + S-adenosyl-L-homocysteine + H(+)</text>
        <dbReference type="Rhea" id="RHEA:15197"/>
        <dbReference type="Rhea" id="RHEA-COMP:12418"/>
        <dbReference type="Rhea" id="RHEA-COMP:12419"/>
        <dbReference type="ChEBI" id="CHEBI:15378"/>
        <dbReference type="ChEBI" id="CHEBI:57856"/>
        <dbReference type="ChEBI" id="CHEBI:59789"/>
        <dbReference type="ChEBI" id="CHEBI:90615"/>
        <dbReference type="ChEBI" id="CHEBI:90616"/>
        <dbReference type="EC" id="2.1.1.72"/>
    </reaction>
</comment>
<keyword evidence="11" id="KW-1185">Reference proteome</keyword>
<keyword evidence="7" id="KW-0238">DNA-binding</keyword>